<keyword evidence="3" id="KW-1185">Reference proteome</keyword>
<reference evidence="2 3" key="1">
    <citation type="submission" date="2023-05" db="EMBL/GenBank/DDBJ databases">
        <title>B98-5 Cell Line De Novo Hybrid Assembly: An Optical Mapping Approach.</title>
        <authorList>
            <person name="Kananen K."/>
            <person name="Auerbach J.A."/>
            <person name="Kautto E."/>
            <person name="Blachly J.S."/>
        </authorList>
    </citation>
    <scope>NUCLEOTIDE SEQUENCE [LARGE SCALE GENOMIC DNA]</scope>
    <source>
        <strain evidence="2">B95-8</strain>
        <tissue evidence="2">Cell line</tissue>
    </source>
</reference>
<evidence type="ECO:0000313" key="2">
    <source>
        <dbReference type="EMBL" id="KAK2107732.1"/>
    </source>
</evidence>
<evidence type="ECO:0000313" key="3">
    <source>
        <dbReference type="Proteomes" id="UP001266305"/>
    </source>
</evidence>
<comment type="caution">
    <text evidence="2">The sequence shown here is derived from an EMBL/GenBank/DDBJ whole genome shotgun (WGS) entry which is preliminary data.</text>
</comment>
<dbReference type="EMBL" id="JASSZA010000006">
    <property type="protein sequence ID" value="KAK2107732.1"/>
    <property type="molecule type" value="Genomic_DNA"/>
</dbReference>
<feature type="compositionally biased region" description="Basic and acidic residues" evidence="1">
    <location>
        <begin position="106"/>
        <end position="192"/>
    </location>
</feature>
<organism evidence="2 3">
    <name type="scientific">Saguinus oedipus</name>
    <name type="common">Cotton-top tamarin</name>
    <name type="synonym">Oedipomidas oedipus</name>
    <dbReference type="NCBI Taxonomy" id="9490"/>
    <lineage>
        <taxon>Eukaryota</taxon>
        <taxon>Metazoa</taxon>
        <taxon>Chordata</taxon>
        <taxon>Craniata</taxon>
        <taxon>Vertebrata</taxon>
        <taxon>Euteleostomi</taxon>
        <taxon>Mammalia</taxon>
        <taxon>Eutheria</taxon>
        <taxon>Euarchontoglires</taxon>
        <taxon>Primates</taxon>
        <taxon>Haplorrhini</taxon>
        <taxon>Platyrrhini</taxon>
        <taxon>Cebidae</taxon>
        <taxon>Callitrichinae</taxon>
        <taxon>Saguinus</taxon>
    </lineage>
</organism>
<feature type="region of interest" description="Disordered" evidence="1">
    <location>
        <begin position="1"/>
        <end position="24"/>
    </location>
</feature>
<dbReference type="Proteomes" id="UP001266305">
    <property type="component" value="Unassembled WGS sequence"/>
</dbReference>
<feature type="region of interest" description="Disordered" evidence="1">
    <location>
        <begin position="95"/>
        <end position="233"/>
    </location>
</feature>
<evidence type="ECO:0000256" key="1">
    <source>
        <dbReference type="SAM" id="MobiDB-lite"/>
    </source>
</evidence>
<feature type="compositionally biased region" description="Polar residues" evidence="1">
    <location>
        <begin position="95"/>
        <end position="104"/>
    </location>
</feature>
<name>A0ABQ9VEC6_SAGOE</name>
<protein>
    <submittedName>
        <fullName evidence="2">Uncharacterized protein</fullName>
    </submittedName>
</protein>
<proteinExistence type="predicted"/>
<accession>A0ABQ9VEC6</accession>
<sequence length="245" mass="27844">MSQAPVHSFTTDEERLRQTPAPSVRRQHTAQLWLVPSLLPGWQNEDFPETSTLSHHLRILMSICACACAVDTRGRLLLGGILSMRAALTPGMDMLSQQERTTCLQEDPHQEDPHQEDPHQEDPHQEDPHQEDPHQEDPHQEDPHQEDPHQEDPHQEDPHQEDPHQEDPHQEDPHQEDPHQEDPHQEDPHQEDPLQGSCHFPQGRAGRDLLRPLPRGLSAGTGKEGKGQFTLTTSVDECTKTSVFS</sequence>
<gene>
    <name evidence="2" type="ORF">P7K49_012897</name>
</gene>